<proteinExistence type="predicted"/>
<protein>
    <submittedName>
        <fullName evidence="1">Uncharacterized protein</fullName>
    </submittedName>
</protein>
<evidence type="ECO:0000313" key="1">
    <source>
        <dbReference type="EMBL" id="CQD11811.1"/>
    </source>
</evidence>
<accession>A0A0E4GXH2</accession>
<dbReference type="EMBL" id="CTEE01000001">
    <property type="protein sequence ID" value="CQD11811.1"/>
    <property type="molecule type" value="Genomic_DNA"/>
</dbReference>
<organism evidence="1 2">
    <name type="scientific">Mycobacterium lentiflavum</name>
    <dbReference type="NCBI Taxonomy" id="141349"/>
    <lineage>
        <taxon>Bacteria</taxon>
        <taxon>Bacillati</taxon>
        <taxon>Actinomycetota</taxon>
        <taxon>Actinomycetes</taxon>
        <taxon>Mycobacteriales</taxon>
        <taxon>Mycobacteriaceae</taxon>
        <taxon>Mycobacterium</taxon>
        <taxon>Mycobacterium simiae complex</taxon>
    </lineage>
</organism>
<dbReference type="Proteomes" id="UP000199251">
    <property type="component" value="Unassembled WGS sequence"/>
</dbReference>
<name>A0A0E4GXH2_MYCLN</name>
<evidence type="ECO:0000313" key="2">
    <source>
        <dbReference type="Proteomes" id="UP000199251"/>
    </source>
</evidence>
<reference evidence="1 2" key="1">
    <citation type="submission" date="2015-03" db="EMBL/GenBank/DDBJ databases">
        <authorList>
            <person name="Urmite Genomes"/>
        </authorList>
    </citation>
    <scope>NUCLEOTIDE SEQUENCE [LARGE SCALE GENOMIC DNA]</scope>
    <source>
        <strain evidence="1 2">CSUR P1491</strain>
    </source>
</reference>
<dbReference type="AlphaFoldDB" id="A0A0E4GXH2"/>
<gene>
    <name evidence="1" type="ORF">BN1232_02220</name>
</gene>
<sequence length="80" mass="8967">MMRSKPATPEEKRASFDWCLDQALTGGYPPTETGLYPQTIYALQDVADAALQHKPPYELENLKVKARQALDEEIYGGMHA</sequence>